<evidence type="ECO:0000256" key="3">
    <source>
        <dbReference type="ARBA" id="ARBA00022525"/>
    </source>
</evidence>
<dbReference type="SUPFAM" id="SSF47565">
    <property type="entry name" value="Insect pheromone/odorant-binding proteins"/>
    <property type="match status" value="1"/>
</dbReference>
<dbReference type="PANTHER" id="PTHR11857">
    <property type="entry name" value="ODORANT BINDING PROTEIN-RELATED"/>
    <property type="match status" value="1"/>
</dbReference>
<evidence type="ECO:0000256" key="4">
    <source>
        <dbReference type="ARBA" id="ARBA00022729"/>
    </source>
</evidence>
<dbReference type="PRINTS" id="PR00485">
    <property type="entry name" value="MEALWORMBTLB"/>
</dbReference>
<proteinExistence type="inferred from homology"/>
<dbReference type="PANTHER" id="PTHR11857:SF45">
    <property type="entry name" value="GENERAL ODORANT-BINDING PROTEIN 83A-RELATED"/>
    <property type="match status" value="1"/>
</dbReference>
<dbReference type="AlphaFoldDB" id="A0AAD4PGE8"/>
<keyword evidence="3" id="KW-0964">Secreted</keyword>
<gene>
    <name evidence="6" type="ORF">KR093_004248</name>
</gene>
<dbReference type="Proteomes" id="UP001200034">
    <property type="component" value="Unassembled WGS sequence"/>
</dbReference>
<sequence>MSLRATINIFSILLLSLLLWPGSNSADLRRDETYPPPEMLKELAPVHDSCVQKTGVSEEAIKEFSDGEVHEDEKLKCYMYCVFDQTDVLHDDGEVHLEKLLDRIPDSMHDIAVNMGKRCLYPKGDNKCERAFWLHRCWKQADPKVSVIAPD</sequence>
<keyword evidence="7" id="KW-1185">Reference proteome</keyword>
<name>A0AAD4PGE8_9MUSC</name>
<dbReference type="SMART" id="SM00708">
    <property type="entry name" value="PhBP"/>
    <property type="match status" value="1"/>
</dbReference>
<dbReference type="CDD" id="cd23992">
    <property type="entry name" value="PBP_GOBP"/>
    <property type="match status" value="1"/>
</dbReference>
<dbReference type="EMBL" id="JAJJHW010003409">
    <property type="protein sequence ID" value="KAH8359095.1"/>
    <property type="molecule type" value="Genomic_DNA"/>
</dbReference>
<dbReference type="FunFam" id="1.10.238.20:FF:000001">
    <property type="entry name" value="General odorant-binding protein lush"/>
    <property type="match status" value="1"/>
</dbReference>
<evidence type="ECO:0000256" key="1">
    <source>
        <dbReference type="ARBA" id="ARBA00004613"/>
    </source>
</evidence>
<dbReference type="GO" id="GO:0007608">
    <property type="term" value="P:sensory perception of smell"/>
    <property type="evidence" value="ECO:0007669"/>
    <property type="project" value="TreeGrafter"/>
</dbReference>
<comment type="similarity">
    <text evidence="2">Belongs to the PBP/GOBP family.</text>
</comment>
<protein>
    <recommendedName>
        <fullName evidence="8">Odorant-binding protein 83a</fullName>
    </recommendedName>
</protein>
<dbReference type="Pfam" id="PF01395">
    <property type="entry name" value="PBP_GOBP"/>
    <property type="match status" value="1"/>
</dbReference>
<keyword evidence="4 5" id="KW-0732">Signal</keyword>
<organism evidence="6 7">
    <name type="scientific">Drosophila rubida</name>
    <dbReference type="NCBI Taxonomy" id="30044"/>
    <lineage>
        <taxon>Eukaryota</taxon>
        <taxon>Metazoa</taxon>
        <taxon>Ecdysozoa</taxon>
        <taxon>Arthropoda</taxon>
        <taxon>Hexapoda</taxon>
        <taxon>Insecta</taxon>
        <taxon>Pterygota</taxon>
        <taxon>Neoptera</taxon>
        <taxon>Endopterygota</taxon>
        <taxon>Diptera</taxon>
        <taxon>Brachycera</taxon>
        <taxon>Muscomorpha</taxon>
        <taxon>Ephydroidea</taxon>
        <taxon>Drosophilidae</taxon>
        <taxon>Drosophila</taxon>
    </lineage>
</organism>
<evidence type="ECO:0000256" key="5">
    <source>
        <dbReference type="SAM" id="SignalP"/>
    </source>
</evidence>
<evidence type="ECO:0008006" key="8">
    <source>
        <dbReference type="Google" id="ProtNLM"/>
    </source>
</evidence>
<dbReference type="GO" id="GO:0005615">
    <property type="term" value="C:extracellular space"/>
    <property type="evidence" value="ECO:0007669"/>
    <property type="project" value="TreeGrafter"/>
</dbReference>
<dbReference type="GO" id="GO:0005549">
    <property type="term" value="F:odorant binding"/>
    <property type="evidence" value="ECO:0007669"/>
    <property type="project" value="InterPro"/>
</dbReference>
<comment type="subcellular location">
    <subcellularLocation>
        <location evidence="1">Secreted</location>
    </subcellularLocation>
</comment>
<evidence type="ECO:0000313" key="6">
    <source>
        <dbReference type="EMBL" id="KAH8359095.1"/>
    </source>
</evidence>
<comment type="caution">
    <text evidence="6">The sequence shown here is derived from an EMBL/GenBank/DDBJ whole genome shotgun (WGS) entry which is preliminary data.</text>
</comment>
<reference evidence="6" key="1">
    <citation type="journal article" date="2021" name="Mol. Ecol. Resour.">
        <title>Phylogenomic analyses of the genus Drosophila reveals genomic signals of climate adaptation.</title>
        <authorList>
            <person name="Li F."/>
            <person name="Rane R.V."/>
            <person name="Luria V."/>
            <person name="Xiong Z."/>
            <person name="Chen J."/>
            <person name="Li Z."/>
            <person name="Catullo R.A."/>
            <person name="Griffin P.C."/>
            <person name="Schiffer M."/>
            <person name="Pearce S."/>
            <person name="Lee S.F."/>
            <person name="McElroy K."/>
            <person name="Stocker A."/>
            <person name="Shirriffs J."/>
            <person name="Cockerell F."/>
            <person name="Coppin C."/>
            <person name="Sgro C.M."/>
            <person name="Karger A."/>
            <person name="Cain J.W."/>
            <person name="Weber J.A."/>
            <person name="Santpere G."/>
            <person name="Kirschner M.W."/>
            <person name="Hoffmann A.A."/>
            <person name="Oakeshott J.G."/>
            <person name="Zhang G."/>
        </authorList>
    </citation>
    <scope>NUCLEOTIDE SEQUENCE</scope>
    <source>
        <strain evidence="6">BGI-SZ-2011g</strain>
    </source>
</reference>
<feature type="chain" id="PRO_5042030673" description="Odorant-binding protein 83a" evidence="5">
    <location>
        <begin position="26"/>
        <end position="151"/>
    </location>
</feature>
<dbReference type="Gene3D" id="1.10.238.20">
    <property type="entry name" value="Pheromone/general odorant binding protein domain"/>
    <property type="match status" value="1"/>
</dbReference>
<dbReference type="InterPro" id="IPR006170">
    <property type="entry name" value="PBP/GOBP"/>
</dbReference>
<evidence type="ECO:0000256" key="2">
    <source>
        <dbReference type="ARBA" id="ARBA00008098"/>
    </source>
</evidence>
<feature type="signal peptide" evidence="5">
    <location>
        <begin position="1"/>
        <end position="25"/>
    </location>
</feature>
<accession>A0AAD4PGE8</accession>
<evidence type="ECO:0000313" key="7">
    <source>
        <dbReference type="Proteomes" id="UP001200034"/>
    </source>
</evidence>
<dbReference type="InterPro" id="IPR036728">
    <property type="entry name" value="PBP_GOBP_sf"/>
</dbReference>